<dbReference type="EMBL" id="JACVVK020000306">
    <property type="protein sequence ID" value="KAK7479281.1"/>
    <property type="molecule type" value="Genomic_DNA"/>
</dbReference>
<proteinExistence type="predicted"/>
<comment type="caution">
    <text evidence="2">The sequence shown here is derived from an EMBL/GenBank/DDBJ whole genome shotgun (WGS) entry which is preliminary data.</text>
</comment>
<organism evidence="2 4">
    <name type="scientific">Batillaria attramentaria</name>
    <dbReference type="NCBI Taxonomy" id="370345"/>
    <lineage>
        <taxon>Eukaryota</taxon>
        <taxon>Metazoa</taxon>
        <taxon>Spiralia</taxon>
        <taxon>Lophotrochozoa</taxon>
        <taxon>Mollusca</taxon>
        <taxon>Gastropoda</taxon>
        <taxon>Caenogastropoda</taxon>
        <taxon>Sorbeoconcha</taxon>
        <taxon>Cerithioidea</taxon>
        <taxon>Batillariidae</taxon>
        <taxon>Batillaria</taxon>
    </lineage>
</organism>
<evidence type="ECO:0000313" key="3">
    <source>
        <dbReference type="EMBL" id="KAK7479281.1"/>
    </source>
</evidence>
<sequence length="134" mass="15530">MRVRCAGFPAWARDNWLCGDHHIAAARTFIKPRLCRKQKGQRGKLTNSAAGPLWHSPPAETKRRTRLDTPQDIVDSILRRTRHDSIRRRARLDTQKDTTRYSSGHDSILRRTRHDSILRRTRPDTQEHTSISGS</sequence>
<evidence type="ECO:0000313" key="4">
    <source>
        <dbReference type="Proteomes" id="UP001519460"/>
    </source>
</evidence>
<dbReference type="AlphaFoldDB" id="A0ABD0JX45"/>
<protein>
    <submittedName>
        <fullName evidence="2">Uncharacterized protein</fullName>
    </submittedName>
</protein>
<dbReference type="EMBL" id="JACVVK020000309">
    <property type="protein sequence ID" value="KAK7479155.1"/>
    <property type="molecule type" value="Genomic_DNA"/>
</dbReference>
<feature type="compositionally biased region" description="Basic and acidic residues" evidence="1">
    <location>
        <begin position="60"/>
        <end position="69"/>
    </location>
</feature>
<feature type="region of interest" description="Disordered" evidence="1">
    <location>
        <begin position="86"/>
        <end position="134"/>
    </location>
</feature>
<gene>
    <name evidence="3" type="ORF">BaRGS_00029451</name>
    <name evidence="2" type="ORF">BaRGS_00029596</name>
</gene>
<dbReference type="Proteomes" id="UP001519460">
    <property type="component" value="Unassembled WGS sequence"/>
</dbReference>
<evidence type="ECO:0000256" key="1">
    <source>
        <dbReference type="SAM" id="MobiDB-lite"/>
    </source>
</evidence>
<evidence type="ECO:0000313" key="2">
    <source>
        <dbReference type="EMBL" id="KAK7479155.1"/>
    </source>
</evidence>
<feature type="region of interest" description="Disordered" evidence="1">
    <location>
        <begin position="40"/>
        <end position="71"/>
    </location>
</feature>
<reference evidence="2" key="3">
    <citation type="submission" date="2023-01" db="EMBL/GenBank/DDBJ databases">
        <authorList>
            <person name="Patra A."/>
        </authorList>
    </citation>
    <scope>NUCLEOTIDE SEQUENCE</scope>
    <source>
        <strain evidence="2">Wonlab-2016</strain>
        <tissue evidence="2">Foot muscle</tissue>
    </source>
</reference>
<reference evidence="2" key="1">
    <citation type="submission" date="2020-09" db="EMBL/GenBank/DDBJ databases">
        <authorList>
            <person name="Won Y."/>
        </authorList>
    </citation>
    <scope>NUCLEOTIDE SEQUENCE</scope>
    <source>
        <strain evidence="2">Wonlab-2016</strain>
        <tissue evidence="2">Foot muscle</tissue>
    </source>
</reference>
<keyword evidence="4" id="KW-1185">Reference proteome</keyword>
<feature type="compositionally biased region" description="Basic and acidic residues" evidence="1">
    <location>
        <begin position="114"/>
        <end position="127"/>
    </location>
</feature>
<name>A0ABD0JX45_9CAEN</name>
<reference evidence="2 4" key="2">
    <citation type="journal article" date="2023" name="Sci. Data">
        <title>Genome assembly of the Korean intertidal mud-creeper Batillaria attramentaria.</title>
        <authorList>
            <person name="Patra A.K."/>
            <person name="Ho P.T."/>
            <person name="Jun S."/>
            <person name="Lee S.J."/>
            <person name="Kim Y."/>
            <person name="Won Y.J."/>
        </authorList>
    </citation>
    <scope>NUCLEOTIDE SEQUENCE [LARGE SCALE GENOMIC DNA]</scope>
    <source>
        <strain evidence="2">Wonlab-2016</strain>
    </source>
</reference>
<accession>A0ABD0JX45</accession>